<gene>
    <name evidence="2" type="ORF">HYC85_024206</name>
</gene>
<proteinExistence type="predicted"/>
<keyword evidence="3" id="KW-1185">Reference proteome</keyword>
<dbReference type="Proteomes" id="UP000593564">
    <property type="component" value="Unassembled WGS sequence"/>
</dbReference>
<reference evidence="3" key="1">
    <citation type="journal article" date="2020" name="Nat. Commun.">
        <title>Genome assembly of wild tea tree DASZ reveals pedigree and selection history of tea varieties.</title>
        <authorList>
            <person name="Zhang W."/>
            <person name="Zhang Y."/>
            <person name="Qiu H."/>
            <person name="Guo Y."/>
            <person name="Wan H."/>
            <person name="Zhang X."/>
            <person name="Scossa F."/>
            <person name="Alseekh S."/>
            <person name="Zhang Q."/>
            <person name="Wang P."/>
            <person name="Xu L."/>
            <person name="Schmidt M.H."/>
            <person name="Jia X."/>
            <person name="Li D."/>
            <person name="Zhu A."/>
            <person name="Guo F."/>
            <person name="Chen W."/>
            <person name="Ni D."/>
            <person name="Usadel B."/>
            <person name="Fernie A.R."/>
            <person name="Wen W."/>
        </authorList>
    </citation>
    <scope>NUCLEOTIDE SEQUENCE [LARGE SCALE GENOMIC DNA]</scope>
    <source>
        <strain evidence="3">cv. G240</strain>
    </source>
</reference>
<reference evidence="2 3" key="2">
    <citation type="submission" date="2020-07" db="EMBL/GenBank/DDBJ databases">
        <title>Genome assembly of wild tea tree DASZ reveals pedigree and selection history of tea varieties.</title>
        <authorList>
            <person name="Zhang W."/>
        </authorList>
    </citation>
    <scope>NUCLEOTIDE SEQUENCE [LARGE SCALE GENOMIC DNA]</scope>
    <source>
        <strain evidence="3">cv. G240</strain>
        <tissue evidence="2">Leaf</tissue>
    </source>
</reference>
<dbReference type="AlphaFoldDB" id="A0A7J7G7E5"/>
<name>A0A7J7G7E5_CAMSI</name>
<evidence type="ECO:0000256" key="1">
    <source>
        <dbReference type="SAM" id="SignalP"/>
    </source>
</evidence>
<accession>A0A7J7G7E5</accession>
<organism evidence="2 3">
    <name type="scientific">Camellia sinensis</name>
    <name type="common">Tea plant</name>
    <name type="synonym">Thea sinensis</name>
    <dbReference type="NCBI Taxonomy" id="4442"/>
    <lineage>
        <taxon>Eukaryota</taxon>
        <taxon>Viridiplantae</taxon>
        <taxon>Streptophyta</taxon>
        <taxon>Embryophyta</taxon>
        <taxon>Tracheophyta</taxon>
        <taxon>Spermatophyta</taxon>
        <taxon>Magnoliopsida</taxon>
        <taxon>eudicotyledons</taxon>
        <taxon>Gunneridae</taxon>
        <taxon>Pentapetalae</taxon>
        <taxon>asterids</taxon>
        <taxon>Ericales</taxon>
        <taxon>Theaceae</taxon>
        <taxon>Camellia</taxon>
    </lineage>
</organism>
<protein>
    <submittedName>
        <fullName evidence="2">Uncharacterized protein</fullName>
    </submittedName>
</protein>
<dbReference type="PANTHER" id="PTHR33592:SF10">
    <property type="entry name" value="TRANSMEMBRANE PROTEIN"/>
    <property type="match status" value="1"/>
</dbReference>
<dbReference type="PANTHER" id="PTHR33592">
    <property type="entry name" value="TRANSMEMBRANE PROTEIN"/>
    <property type="match status" value="1"/>
</dbReference>
<dbReference type="EMBL" id="JACBKZ010000012">
    <property type="protein sequence ID" value="KAF5936700.1"/>
    <property type="molecule type" value="Genomic_DNA"/>
</dbReference>
<evidence type="ECO:0000313" key="2">
    <source>
        <dbReference type="EMBL" id="KAF5936700.1"/>
    </source>
</evidence>
<feature type="chain" id="PRO_5029789177" evidence="1">
    <location>
        <begin position="28"/>
        <end position="211"/>
    </location>
</feature>
<comment type="caution">
    <text evidence="2">The sequence shown here is derived from an EMBL/GenBank/DDBJ whole genome shotgun (WGS) entry which is preliminary data.</text>
</comment>
<feature type="signal peptide" evidence="1">
    <location>
        <begin position="1"/>
        <end position="27"/>
    </location>
</feature>
<keyword evidence="1" id="KW-0732">Signal</keyword>
<sequence>MMRPLNVVLLAILALVFLLSMIKPHEASRVLNEKEENLLLSSLRVPAPPWGPNLPTYIPTPSIKASTINQKSFVGHVTPSLEAEDWIKKENSSLRSMKRSLDEIPLLTSHHLASKLVPLAKKTLQVENDSTPVVLSRVMPPPEVEEWIKKKNNLLRSMKRSPVPPLGPNPPTYIPMPNIKASTISQKVLQGHGKPCPAYPQLMVPLGVATN</sequence>
<evidence type="ECO:0000313" key="3">
    <source>
        <dbReference type="Proteomes" id="UP000593564"/>
    </source>
</evidence>